<evidence type="ECO:0000313" key="2">
    <source>
        <dbReference type="EMBL" id="MDC4240460.1"/>
    </source>
</evidence>
<evidence type="ECO:0000313" key="3">
    <source>
        <dbReference type="Proteomes" id="UP001141183"/>
    </source>
</evidence>
<keyword evidence="1" id="KW-0812">Transmembrane</keyword>
<name>A0A9X3XIW9_9CLOT</name>
<feature type="transmembrane region" description="Helical" evidence="1">
    <location>
        <begin position="54"/>
        <end position="75"/>
    </location>
</feature>
<proteinExistence type="predicted"/>
<dbReference type="Proteomes" id="UP001141183">
    <property type="component" value="Unassembled WGS sequence"/>
</dbReference>
<feature type="transmembrane region" description="Helical" evidence="1">
    <location>
        <begin position="87"/>
        <end position="106"/>
    </location>
</feature>
<sequence>MRKGFNVSELQAKKTDYSIPTFGYKSALVILLGAVISTIIIPSILSVLGISNSFSILIGNTFITSFSISYARYFIESRKGFCKGFWLNYLFFAVSFAIISYLWGYLNFYL</sequence>
<keyword evidence="1" id="KW-1133">Transmembrane helix</keyword>
<dbReference type="RefSeq" id="WP_008680869.1">
    <property type="nucleotide sequence ID" value="NZ_CABKOG010000003.1"/>
</dbReference>
<reference evidence="2" key="1">
    <citation type="submission" date="2022-05" db="EMBL/GenBank/DDBJ databases">
        <title>Draft genome sequence of Clostridium tertium strain CP3 isolated from Peru.</title>
        <authorList>
            <person name="Hurtado R."/>
            <person name="Lima L."/>
            <person name="Sousa T."/>
            <person name="Jaiswal A.K."/>
            <person name="Tiwari S."/>
            <person name="Maturrano L."/>
            <person name="Brenig B."/>
            <person name="Azevedo V."/>
        </authorList>
    </citation>
    <scope>NUCLEOTIDE SEQUENCE</scope>
    <source>
        <strain evidence="2">CP3</strain>
    </source>
</reference>
<accession>A0A9X3XIW9</accession>
<keyword evidence="3" id="KW-1185">Reference proteome</keyword>
<keyword evidence="1" id="KW-0472">Membrane</keyword>
<feature type="transmembrane region" description="Helical" evidence="1">
    <location>
        <begin position="27"/>
        <end position="48"/>
    </location>
</feature>
<dbReference type="EMBL" id="JAMRYU010000009">
    <property type="protein sequence ID" value="MDC4240460.1"/>
    <property type="molecule type" value="Genomic_DNA"/>
</dbReference>
<protein>
    <submittedName>
        <fullName evidence="2">Uncharacterized protein</fullName>
    </submittedName>
</protein>
<organism evidence="2 3">
    <name type="scientific">Clostridium tertium</name>
    <dbReference type="NCBI Taxonomy" id="1559"/>
    <lineage>
        <taxon>Bacteria</taxon>
        <taxon>Bacillati</taxon>
        <taxon>Bacillota</taxon>
        <taxon>Clostridia</taxon>
        <taxon>Eubacteriales</taxon>
        <taxon>Clostridiaceae</taxon>
        <taxon>Clostridium</taxon>
    </lineage>
</organism>
<evidence type="ECO:0000256" key="1">
    <source>
        <dbReference type="SAM" id="Phobius"/>
    </source>
</evidence>
<dbReference type="AlphaFoldDB" id="A0A9X3XIW9"/>
<comment type="caution">
    <text evidence="2">The sequence shown here is derived from an EMBL/GenBank/DDBJ whole genome shotgun (WGS) entry which is preliminary data.</text>
</comment>
<gene>
    <name evidence="2" type="ORF">NE398_09815</name>
</gene>